<dbReference type="Pfam" id="PF14473">
    <property type="entry name" value="RD3"/>
    <property type="match status" value="1"/>
</dbReference>
<sequence length="186" mass="21459">MLQWISEVASPRNTRAIEKRPLPDDGDRMMIDLIIAEVESAVSRFETEQEIRRSERCLREHVADYSWLATNSSARRRKYLSMSERSKIESACCLIIASEWSALLSTWRSRMRMVTEREHILEAFSSAVHEVIASRPRSNTLTDVLLNYIRHRPSLNSVGNDTPRSDTAELTAINPRFPLDDFTHIV</sequence>
<accession>A0A183UPX9</accession>
<dbReference type="Proteomes" id="UP000050794">
    <property type="component" value="Unassembled WGS sequence"/>
</dbReference>
<evidence type="ECO:0000313" key="3">
    <source>
        <dbReference type="WBParaSite" id="TCNE_0001054901-mRNA-1"/>
    </source>
</evidence>
<reference evidence="3" key="1">
    <citation type="submission" date="2016-06" db="UniProtKB">
        <authorList>
            <consortium name="WormBaseParasite"/>
        </authorList>
    </citation>
    <scope>IDENTIFICATION</scope>
</reference>
<organism evidence="2 3">
    <name type="scientific">Toxocara canis</name>
    <name type="common">Canine roundworm</name>
    <dbReference type="NCBI Taxonomy" id="6265"/>
    <lineage>
        <taxon>Eukaryota</taxon>
        <taxon>Metazoa</taxon>
        <taxon>Ecdysozoa</taxon>
        <taxon>Nematoda</taxon>
        <taxon>Chromadorea</taxon>
        <taxon>Rhabditida</taxon>
        <taxon>Spirurina</taxon>
        <taxon>Ascaridomorpha</taxon>
        <taxon>Ascaridoidea</taxon>
        <taxon>Toxocaridae</taxon>
        <taxon>Toxocara</taxon>
    </lineage>
</organism>
<dbReference type="InterPro" id="IPR028092">
    <property type="entry name" value="RD3"/>
</dbReference>
<reference evidence="1 2" key="2">
    <citation type="submission" date="2018-11" db="EMBL/GenBank/DDBJ databases">
        <authorList>
            <consortium name="Pathogen Informatics"/>
        </authorList>
    </citation>
    <scope>NUCLEOTIDE SEQUENCE [LARGE SCALE GENOMIC DNA]</scope>
</reference>
<evidence type="ECO:0000313" key="2">
    <source>
        <dbReference type="Proteomes" id="UP000050794"/>
    </source>
</evidence>
<keyword evidence="2" id="KW-1185">Reference proteome</keyword>
<dbReference type="AlphaFoldDB" id="A0A183UPX9"/>
<protein>
    <submittedName>
        <fullName evidence="1 3">Uncharacterized protein</fullName>
    </submittedName>
</protein>
<gene>
    <name evidence="1" type="ORF">TCNE_LOCUS10549</name>
</gene>
<dbReference type="EMBL" id="UYWY01020537">
    <property type="protein sequence ID" value="VDM41870.1"/>
    <property type="molecule type" value="Genomic_DNA"/>
</dbReference>
<dbReference type="PANTHER" id="PTHR28489">
    <property type="entry name" value="RENTINAL DEGENERATION 3-LIKE"/>
    <property type="match status" value="1"/>
</dbReference>
<dbReference type="WBParaSite" id="TCNE_0001054901-mRNA-1">
    <property type="protein sequence ID" value="TCNE_0001054901-mRNA-1"/>
    <property type="gene ID" value="TCNE_0001054901"/>
</dbReference>
<proteinExistence type="predicted"/>
<evidence type="ECO:0000313" key="1">
    <source>
        <dbReference type="EMBL" id="VDM41870.1"/>
    </source>
</evidence>
<name>A0A183UPX9_TOXCA</name>
<dbReference type="PANTHER" id="PTHR28489:SF2">
    <property type="entry name" value="RENTINAL DEGENERATION 3-LIKE"/>
    <property type="match status" value="1"/>
</dbReference>